<dbReference type="Gene3D" id="3.40.640.10">
    <property type="entry name" value="Type I PLP-dependent aspartate aminotransferase-like (Major domain)"/>
    <property type="match status" value="1"/>
</dbReference>
<comment type="cofactor">
    <cofactor evidence="1">
        <name>pyridoxal 5'-phosphate</name>
        <dbReference type="ChEBI" id="CHEBI:597326"/>
    </cofactor>
</comment>
<dbReference type="PANTHER" id="PTHR46383:SF1">
    <property type="entry name" value="ASPARTATE AMINOTRANSFERASE"/>
    <property type="match status" value="1"/>
</dbReference>
<dbReference type="InterPro" id="IPR004839">
    <property type="entry name" value="Aminotransferase_I/II_large"/>
</dbReference>
<evidence type="ECO:0000256" key="2">
    <source>
        <dbReference type="ARBA" id="ARBA00007441"/>
    </source>
</evidence>
<dbReference type="GO" id="GO:0030170">
    <property type="term" value="F:pyridoxal phosphate binding"/>
    <property type="evidence" value="ECO:0007669"/>
    <property type="project" value="InterPro"/>
</dbReference>
<dbReference type="InterPro" id="IPR015421">
    <property type="entry name" value="PyrdxlP-dep_Trfase_major"/>
</dbReference>
<dbReference type="EMBL" id="OB661651">
    <property type="protein sequence ID" value="CAD7228678.1"/>
    <property type="molecule type" value="Genomic_DNA"/>
</dbReference>
<evidence type="ECO:0000259" key="6">
    <source>
        <dbReference type="Pfam" id="PF00155"/>
    </source>
</evidence>
<dbReference type="OrthoDB" id="6354463at2759"/>
<proteinExistence type="inferred from homology"/>
<reference evidence="7" key="1">
    <citation type="submission" date="2020-11" db="EMBL/GenBank/DDBJ databases">
        <authorList>
            <person name="Tran Van P."/>
        </authorList>
    </citation>
    <scope>NUCLEOTIDE SEQUENCE</scope>
</reference>
<dbReference type="SUPFAM" id="SSF53383">
    <property type="entry name" value="PLP-dependent transferases"/>
    <property type="match status" value="2"/>
</dbReference>
<name>A0A7R8ZLS8_9CRUS</name>
<dbReference type="FunFam" id="3.40.640.10:FF:000033">
    <property type="entry name" value="Aspartate aminotransferase"/>
    <property type="match status" value="1"/>
</dbReference>
<dbReference type="InterPro" id="IPR015424">
    <property type="entry name" value="PyrdxlP-dep_Trfase"/>
</dbReference>
<evidence type="ECO:0000256" key="1">
    <source>
        <dbReference type="ARBA" id="ARBA00001933"/>
    </source>
</evidence>
<keyword evidence="3" id="KW-0032">Aminotransferase</keyword>
<evidence type="ECO:0000313" key="7">
    <source>
        <dbReference type="EMBL" id="CAD7228678.1"/>
    </source>
</evidence>
<dbReference type="PANTHER" id="PTHR46383">
    <property type="entry name" value="ASPARTATE AMINOTRANSFERASE"/>
    <property type="match status" value="1"/>
</dbReference>
<comment type="similarity">
    <text evidence="2">Belongs to the class-I pyridoxal-phosphate-dependent aminotransferase family.</text>
</comment>
<dbReference type="GO" id="GO:0006520">
    <property type="term" value="P:amino acid metabolic process"/>
    <property type="evidence" value="ECO:0007669"/>
    <property type="project" value="InterPro"/>
</dbReference>
<accession>A0A7R8ZLS8</accession>
<dbReference type="AlphaFoldDB" id="A0A7R8ZLS8"/>
<dbReference type="GO" id="GO:0033854">
    <property type="term" value="F:glutamate-prephenate aminotransferase activity"/>
    <property type="evidence" value="ECO:0007669"/>
    <property type="project" value="UniProtKB-ARBA"/>
</dbReference>
<dbReference type="InterPro" id="IPR015422">
    <property type="entry name" value="PyrdxlP-dep_Trfase_small"/>
</dbReference>
<evidence type="ECO:0000256" key="5">
    <source>
        <dbReference type="ARBA" id="ARBA00022898"/>
    </source>
</evidence>
<dbReference type="Pfam" id="PF00155">
    <property type="entry name" value="Aminotran_1_2"/>
    <property type="match status" value="1"/>
</dbReference>
<keyword evidence="5" id="KW-0663">Pyridoxal phosphate</keyword>
<gene>
    <name evidence="7" type="ORF">CTOB1V02_LOCUS6556</name>
</gene>
<dbReference type="InterPro" id="IPR004838">
    <property type="entry name" value="NHTrfase_class1_PyrdxlP-BS"/>
</dbReference>
<evidence type="ECO:0000256" key="3">
    <source>
        <dbReference type="ARBA" id="ARBA00022576"/>
    </source>
</evidence>
<dbReference type="PROSITE" id="PS00105">
    <property type="entry name" value="AA_TRANSFER_CLASS_1"/>
    <property type="match status" value="1"/>
</dbReference>
<dbReference type="InterPro" id="IPR050596">
    <property type="entry name" value="AspAT/PAT-like"/>
</dbReference>
<dbReference type="GO" id="GO:0033853">
    <property type="term" value="F:aspartate-prephenate aminotransferase activity"/>
    <property type="evidence" value="ECO:0007669"/>
    <property type="project" value="UniProtKB-ARBA"/>
</dbReference>
<dbReference type="Gene3D" id="3.90.1150.10">
    <property type="entry name" value="Aspartate Aminotransferase, domain 1"/>
    <property type="match status" value="2"/>
</dbReference>
<organism evidence="7">
    <name type="scientific">Cyprideis torosa</name>
    <dbReference type="NCBI Taxonomy" id="163714"/>
    <lineage>
        <taxon>Eukaryota</taxon>
        <taxon>Metazoa</taxon>
        <taxon>Ecdysozoa</taxon>
        <taxon>Arthropoda</taxon>
        <taxon>Crustacea</taxon>
        <taxon>Oligostraca</taxon>
        <taxon>Ostracoda</taxon>
        <taxon>Podocopa</taxon>
        <taxon>Podocopida</taxon>
        <taxon>Cytherocopina</taxon>
        <taxon>Cytheroidea</taxon>
        <taxon>Cytherideidae</taxon>
        <taxon>Cyprideis</taxon>
    </lineage>
</organism>
<protein>
    <recommendedName>
        <fullName evidence="6">Aminotransferase class I/classII large domain-containing protein</fullName>
    </recommendedName>
</protein>
<dbReference type="CDD" id="cd00609">
    <property type="entry name" value="AAT_like"/>
    <property type="match status" value="1"/>
</dbReference>
<sequence>MQVSERLQQLKPSATIAMTEKARELKTQGKDIISLSIGEPDFETPDFIKEAAIQAIHDNYNHYTPVPGFADLRETICEKFKRDNGIDYTPNQIVVSTGAKNTIYNIIQSLVNPGDEVIIPAPYWVSYADITELAGGVPVVLKAGIEDDYKVSAEKLKAAIGPKTKAVLYSSPCNPSGSVLSKEDLAAWVEVLKEHPNVTIISDEIYEHIHYADKPVSIASFPEVYNQTVTVNGLAKGFAMTGWRIGFMGGPEWIAKACGKLQGQVTSGTNAIAQRAAITALKADPKDMKYMLDAFAKRRDLVIGLASNIPLFKVNQPKGAFYLFPDVSACFGKSFKGKTINDSNDLAMYLLEEAGVATVSGAAFGAENCLRISYATGEDQLKEAVFKHFKKLASGFDPLFKVNQPKGAFYLFPDVSACFGKNFKGKTINDADDLAMYLLEEAGIATVSGGAFGAENCLRISYATGEDQLKEAFRRITEALA</sequence>
<evidence type="ECO:0000256" key="4">
    <source>
        <dbReference type="ARBA" id="ARBA00022679"/>
    </source>
</evidence>
<keyword evidence="4" id="KW-0808">Transferase</keyword>
<feature type="domain" description="Aminotransferase class I/classII large" evidence="6">
    <location>
        <begin position="30"/>
        <end position="384"/>
    </location>
</feature>